<dbReference type="Gene3D" id="3.40.30.10">
    <property type="entry name" value="Glutaredoxin"/>
    <property type="match status" value="1"/>
</dbReference>
<keyword evidence="4 7" id="KW-0408">Iron</keyword>
<accession>A0A8J6XSZ2</accession>
<comment type="caution">
    <text evidence="8">The sequence shown here is derived from an EMBL/GenBank/DDBJ whole genome shotgun (WGS) entry which is preliminary data.</text>
</comment>
<proteinExistence type="inferred from homology"/>
<dbReference type="InterPro" id="IPR028431">
    <property type="entry name" value="NADP_DH_HndA-like"/>
</dbReference>
<keyword evidence="3 7" id="KW-0479">Metal-binding</keyword>
<evidence type="ECO:0000256" key="2">
    <source>
        <dbReference type="ARBA" id="ARBA00022714"/>
    </source>
</evidence>
<dbReference type="Pfam" id="PF01257">
    <property type="entry name" value="2Fe-2S_thioredx"/>
    <property type="match status" value="1"/>
</dbReference>
<dbReference type="CDD" id="cd03064">
    <property type="entry name" value="TRX_Fd_NuoE"/>
    <property type="match status" value="1"/>
</dbReference>
<dbReference type="AlphaFoldDB" id="A0A8J6XSZ2"/>
<dbReference type="PIRSF" id="PIRSF000216">
    <property type="entry name" value="NADH_DH_24kDa"/>
    <property type="match status" value="1"/>
</dbReference>
<dbReference type="PANTHER" id="PTHR43342">
    <property type="entry name" value="NADH-QUINONE OXIDOREDUCTASE, E SUBUNIT"/>
    <property type="match status" value="1"/>
</dbReference>
<comment type="cofactor">
    <cofactor evidence="6">
        <name>[2Fe-2S] cluster</name>
        <dbReference type="ChEBI" id="CHEBI:190135"/>
    </cofactor>
</comment>
<feature type="binding site" evidence="7">
    <location>
        <position position="79"/>
    </location>
    <ligand>
        <name>[2Fe-2S] cluster</name>
        <dbReference type="ChEBI" id="CHEBI:190135"/>
    </ligand>
</feature>
<comment type="similarity">
    <text evidence="1">Belongs to the complex I 24 kDa subunit family.</text>
</comment>
<evidence type="ECO:0000256" key="5">
    <source>
        <dbReference type="ARBA" id="ARBA00023014"/>
    </source>
</evidence>
<evidence type="ECO:0000256" key="3">
    <source>
        <dbReference type="ARBA" id="ARBA00022723"/>
    </source>
</evidence>
<sequence length="153" mass="16396">MEQADAILEGYPHAEASLIQVLQDVHRAYNYLPCDVVAKVAETLGVPLSKVFSVATFYKAFSLNPQGDTIIRVCLGTACHIRGGGALVDEVQRLLHVAPDETTPDMKFTLKTVNCVGACAMAPVMIVGEKYRGNARAARVGGYLEQGGEDDAN</sequence>
<dbReference type="PANTHER" id="PTHR43342:SF1">
    <property type="entry name" value="BIFURCATING [FEFE] HYDROGENASE GAMMA SUBUNIT"/>
    <property type="match status" value="1"/>
</dbReference>
<feature type="binding site" evidence="7">
    <location>
        <position position="115"/>
    </location>
    <ligand>
        <name>[2Fe-2S] cluster</name>
        <dbReference type="ChEBI" id="CHEBI:190135"/>
    </ligand>
</feature>
<dbReference type="InterPro" id="IPR041921">
    <property type="entry name" value="NuoE_N"/>
</dbReference>
<dbReference type="Proteomes" id="UP000648239">
    <property type="component" value="Unassembled WGS sequence"/>
</dbReference>
<dbReference type="EMBL" id="JACXWD010000007">
    <property type="protein sequence ID" value="MBD3867233.1"/>
    <property type="molecule type" value="Genomic_DNA"/>
</dbReference>
<feature type="binding site" evidence="7">
    <location>
        <position position="119"/>
    </location>
    <ligand>
        <name>[2Fe-2S] cluster</name>
        <dbReference type="ChEBI" id="CHEBI:190135"/>
    </ligand>
</feature>
<protein>
    <submittedName>
        <fullName evidence="8">NAD(P)H-dependent oxidoreductase subunit E</fullName>
    </submittedName>
</protein>
<dbReference type="GO" id="GO:0046872">
    <property type="term" value="F:metal ion binding"/>
    <property type="evidence" value="ECO:0007669"/>
    <property type="project" value="UniProtKB-KW"/>
</dbReference>
<evidence type="ECO:0000313" key="9">
    <source>
        <dbReference type="Proteomes" id="UP000648239"/>
    </source>
</evidence>
<reference evidence="8 9" key="1">
    <citation type="submission" date="2020-08" db="EMBL/GenBank/DDBJ databases">
        <title>Acidobacteriota in marine sediments use diverse sulfur dissimilation pathways.</title>
        <authorList>
            <person name="Wasmund K."/>
        </authorList>
    </citation>
    <scope>NUCLEOTIDE SEQUENCE [LARGE SCALE GENOMIC DNA]</scope>
    <source>
        <strain evidence="8">MAG AM4</strain>
    </source>
</reference>
<keyword evidence="2 7" id="KW-0001">2Fe-2S</keyword>
<dbReference type="InterPro" id="IPR036249">
    <property type="entry name" value="Thioredoxin-like_sf"/>
</dbReference>
<gene>
    <name evidence="8" type="ORF">IFK94_03825</name>
</gene>
<evidence type="ECO:0000256" key="7">
    <source>
        <dbReference type="PIRSR" id="PIRSR000216-1"/>
    </source>
</evidence>
<evidence type="ECO:0000256" key="1">
    <source>
        <dbReference type="ARBA" id="ARBA00010643"/>
    </source>
</evidence>
<evidence type="ECO:0000256" key="4">
    <source>
        <dbReference type="ARBA" id="ARBA00023004"/>
    </source>
</evidence>
<feature type="binding site" evidence="7">
    <location>
        <position position="74"/>
    </location>
    <ligand>
        <name>[2Fe-2S] cluster</name>
        <dbReference type="ChEBI" id="CHEBI:190135"/>
    </ligand>
</feature>
<organism evidence="8 9">
    <name type="scientific">Candidatus Polarisedimenticola svalbardensis</name>
    <dbReference type="NCBI Taxonomy" id="2886004"/>
    <lineage>
        <taxon>Bacteria</taxon>
        <taxon>Pseudomonadati</taxon>
        <taxon>Acidobacteriota</taxon>
        <taxon>Candidatus Polarisedimenticolia</taxon>
        <taxon>Candidatus Polarisedimenticolales</taxon>
        <taxon>Candidatus Polarisedimenticolaceae</taxon>
        <taxon>Candidatus Polarisedimenticola</taxon>
    </lineage>
</organism>
<dbReference type="SUPFAM" id="SSF52833">
    <property type="entry name" value="Thioredoxin-like"/>
    <property type="match status" value="1"/>
</dbReference>
<dbReference type="InterPro" id="IPR042128">
    <property type="entry name" value="NuoE_dom"/>
</dbReference>
<dbReference type="Gene3D" id="1.10.10.1590">
    <property type="entry name" value="NADH-quinone oxidoreductase subunit E"/>
    <property type="match status" value="1"/>
</dbReference>
<evidence type="ECO:0000313" key="8">
    <source>
        <dbReference type="EMBL" id="MBD3867233.1"/>
    </source>
</evidence>
<name>A0A8J6XSZ2_9BACT</name>
<comment type="cofactor">
    <cofactor evidence="7">
        <name>[2Fe-2S] cluster</name>
        <dbReference type="ChEBI" id="CHEBI:190135"/>
    </cofactor>
    <text evidence="7">Binds 1 [2Fe-2S] cluster.</text>
</comment>
<keyword evidence="5 7" id="KW-0411">Iron-sulfur</keyword>
<dbReference type="GO" id="GO:0016491">
    <property type="term" value="F:oxidoreductase activity"/>
    <property type="evidence" value="ECO:0007669"/>
    <property type="project" value="InterPro"/>
</dbReference>
<dbReference type="InterPro" id="IPR002023">
    <property type="entry name" value="NuoE-like"/>
</dbReference>
<dbReference type="GO" id="GO:0051537">
    <property type="term" value="F:2 iron, 2 sulfur cluster binding"/>
    <property type="evidence" value="ECO:0007669"/>
    <property type="project" value="UniProtKB-KW"/>
</dbReference>
<evidence type="ECO:0000256" key="6">
    <source>
        <dbReference type="ARBA" id="ARBA00034078"/>
    </source>
</evidence>